<dbReference type="RefSeq" id="WP_112333384.1">
    <property type="nucleotide sequence ID" value="NZ_QLYR01000010.1"/>
</dbReference>
<gene>
    <name evidence="1" type="ORF">DPQ25_11810</name>
</gene>
<evidence type="ECO:0000313" key="2">
    <source>
        <dbReference type="Proteomes" id="UP000249377"/>
    </source>
</evidence>
<reference evidence="1 2" key="1">
    <citation type="submission" date="2018-06" db="EMBL/GenBank/DDBJ databases">
        <title>Noncontiguous genome sequence of Ruminococcaceae bacterium ASD2818.</title>
        <authorList>
            <person name="Chaplin A.V."/>
            <person name="Sokolova S.R."/>
            <person name="Kochetkova T.O."/>
            <person name="Goltsov A.Y."/>
            <person name="Trofimov D.Y."/>
            <person name="Efimov B.A."/>
        </authorList>
    </citation>
    <scope>NUCLEOTIDE SEQUENCE [LARGE SCALE GENOMIC DNA]</scope>
    <source>
        <strain evidence="1 2">ASD2818</strain>
    </source>
</reference>
<protein>
    <submittedName>
        <fullName evidence="1">Uncharacterized protein</fullName>
    </submittedName>
</protein>
<sequence>MKPREKMLKDVVNRIEPEPALRAKVMRAAENGGQNGRSQGRHPVLKHMLRAAAALVLLAAAVVYGPKLLDKLLVPVEPERNPALVQSSAQTEDMPKFMVLLVPDTDVWQEYLPAACLVAMDEENRQIKEISFVREVMMSAVSPLYPFGGQGAPEEIEGFLDVTQQQWESYTGQKLSGVFLIPQSSLLATANMLYPLDIVVSEEEYSLMSEITGYFSGTLEPYELMDYLFISPSRKVTLEEQLNDYRILCGQQEKTITAFIRKILQGAQDMDMDAQFGVLQSLLGDGYHNLDMSTDEILSYLAGHLDEWDRDYEVVSMQSPNDLSGFGELAQGESTDSVALELLRQSWNKEIDSFLAGKISSASSSESKVGDRTEVR</sequence>
<evidence type="ECO:0000313" key="1">
    <source>
        <dbReference type="EMBL" id="RAQ22643.1"/>
    </source>
</evidence>
<organism evidence="1 2">
    <name type="scientific">Hydrogeniiclostridium mannosilyticum</name>
    <dbReference type="NCBI Taxonomy" id="2764322"/>
    <lineage>
        <taxon>Bacteria</taxon>
        <taxon>Bacillati</taxon>
        <taxon>Bacillota</taxon>
        <taxon>Clostridia</taxon>
        <taxon>Eubacteriales</taxon>
        <taxon>Acutalibacteraceae</taxon>
        <taxon>Hydrogeniiclostridium</taxon>
    </lineage>
</organism>
<dbReference type="AlphaFoldDB" id="A0A328UDY6"/>
<dbReference type="EMBL" id="QLYR01000010">
    <property type="protein sequence ID" value="RAQ22643.1"/>
    <property type="molecule type" value="Genomic_DNA"/>
</dbReference>
<name>A0A328UDY6_9FIRM</name>
<dbReference type="Proteomes" id="UP000249377">
    <property type="component" value="Unassembled WGS sequence"/>
</dbReference>
<proteinExistence type="predicted"/>
<comment type="caution">
    <text evidence="1">The sequence shown here is derived from an EMBL/GenBank/DDBJ whole genome shotgun (WGS) entry which is preliminary data.</text>
</comment>
<keyword evidence="2" id="KW-1185">Reference proteome</keyword>
<accession>A0A328UDY6</accession>